<feature type="domain" description="HD" evidence="1">
    <location>
        <begin position="5"/>
        <end position="128"/>
    </location>
</feature>
<dbReference type="CDD" id="cd00077">
    <property type="entry name" value="HDc"/>
    <property type="match status" value="1"/>
</dbReference>
<dbReference type="InterPro" id="IPR006674">
    <property type="entry name" value="HD_domain"/>
</dbReference>
<feature type="non-terminal residue" evidence="3">
    <location>
        <position position="1"/>
    </location>
</feature>
<evidence type="ECO:0000259" key="2">
    <source>
        <dbReference type="PROSITE" id="PS51832"/>
    </source>
</evidence>
<dbReference type="PROSITE" id="PS51832">
    <property type="entry name" value="HD_GYP"/>
    <property type="match status" value="1"/>
</dbReference>
<dbReference type="PANTHER" id="PTHR43155:SF2">
    <property type="entry name" value="CYCLIC DI-GMP PHOSPHODIESTERASE PA4108"/>
    <property type="match status" value="1"/>
</dbReference>
<dbReference type="PROSITE" id="PS51831">
    <property type="entry name" value="HD"/>
    <property type="match status" value="1"/>
</dbReference>
<proteinExistence type="predicted"/>
<dbReference type="SMART" id="SM00471">
    <property type="entry name" value="HDc"/>
    <property type="match status" value="1"/>
</dbReference>
<protein>
    <submittedName>
        <fullName evidence="3">HD-GYP domain-containing protein</fullName>
    </submittedName>
</protein>
<comment type="caution">
    <text evidence="3">The sequence shown here is derived from an EMBL/GenBank/DDBJ whole genome shotgun (WGS) entry which is preliminary data.</text>
</comment>
<dbReference type="InterPro" id="IPR003607">
    <property type="entry name" value="HD/PDEase_dom"/>
</dbReference>
<dbReference type="Gene3D" id="1.10.3210.10">
    <property type="entry name" value="Hypothetical protein af1432"/>
    <property type="match status" value="1"/>
</dbReference>
<dbReference type="Proteomes" id="UP000263273">
    <property type="component" value="Unassembled WGS sequence"/>
</dbReference>
<organism evidence="3 4">
    <name type="scientific">Syntrophomonas wolfei</name>
    <dbReference type="NCBI Taxonomy" id="863"/>
    <lineage>
        <taxon>Bacteria</taxon>
        <taxon>Bacillati</taxon>
        <taxon>Bacillota</taxon>
        <taxon>Clostridia</taxon>
        <taxon>Eubacteriales</taxon>
        <taxon>Syntrophomonadaceae</taxon>
        <taxon>Syntrophomonas</taxon>
    </lineage>
</organism>
<dbReference type="Pfam" id="PF13487">
    <property type="entry name" value="HD_5"/>
    <property type="match status" value="1"/>
</dbReference>
<gene>
    <name evidence="3" type="ORF">DDZ44_08320</name>
</gene>
<dbReference type="InterPro" id="IPR037522">
    <property type="entry name" value="HD_GYP_dom"/>
</dbReference>
<dbReference type="SUPFAM" id="SSF109604">
    <property type="entry name" value="HD-domain/PDEase-like"/>
    <property type="match status" value="1"/>
</dbReference>
<dbReference type="STRING" id="378794.GCA_001570625_01011"/>
<sequence>FDDYTYAHSVNVGVLSIMSGISLNYKRSQLKELGVGALLHDIGKIEINKNILNKPDDLSREEFAEIQRHAELGFDILRKHSVLSLLSAHIAFQHHERWDGQGYPRQLSGEEIHEYARIVAVADVYDALVADRPYRPAYSVTQAISILKRMTGLFFDPQCVKAFLNNIAIYPLGSLLELNSGELCMVIDINRKSPAQPVVRMLYDRNWKLLTPYELDLSKNPSYLVKNVLSERQIRELKKNV</sequence>
<dbReference type="PANTHER" id="PTHR43155">
    <property type="entry name" value="CYCLIC DI-GMP PHOSPHODIESTERASE PA4108-RELATED"/>
    <property type="match status" value="1"/>
</dbReference>
<reference evidence="3 4" key="1">
    <citation type="journal article" date="2018" name="Nat. Biotechnol.">
        <title>A standardized bacterial taxonomy based on genome phylogeny substantially revises the tree of life.</title>
        <authorList>
            <person name="Parks D.H."/>
            <person name="Chuvochina M."/>
            <person name="Waite D.W."/>
            <person name="Rinke C."/>
            <person name="Skarshewski A."/>
            <person name="Chaumeil P.A."/>
            <person name="Hugenholtz P."/>
        </authorList>
    </citation>
    <scope>NUCLEOTIDE SEQUENCE [LARGE SCALE GENOMIC DNA]</scope>
    <source>
        <strain evidence="3">UBA10948</strain>
    </source>
</reference>
<name>A0A354YXI7_9FIRM</name>
<feature type="domain" description="HD-GYP" evidence="2">
    <location>
        <begin position="1"/>
        <end position="179"/>
    </location>
</feature>
<evidence type="ECO:0000313" key="4">
    <source>
        <dbReference type="Proteomes" id="UP000263273"/>
    </source>
</evidence>
<evidence type="ECO:0000313" key="3">
    <source>
        <dbReference type="EMBL" id="HBK53924.1"/>
    </source>
</evidence>
<evidence type="ECO:0000259" key="1">
    <source>
        <dbReference type="PROSITE" id="PS51831"/>
    </source>
</evidence>
<dbReference type="AlphaFoldDB" id="A0A354YXI7"/>
<dbReference type="EMBL" id="DNZF01000181">
    <property type="protein sequence ID" value="HBK53924.1"/>
    <property type="molecule type" value="Genomic_DNA"/>
</dbReference>
<accession>A0A354YXI7</accession>